<keyword evidence="2" id="KW-1185">Reference proteome</keyword>
<organism evidence="1 2">
    <name type="scientific">Auriscalpium vulgare</name>
    <dbReference type="NCBI Taxonomy" id="40419"/>
    <lineage>
        <taxon>Eukaryota</taxon>
        <taxon>Fungi</taxon>
        <taxon>Dikarya</taxon>
        <taxon>Basidiomycota</taxon>
        <taxon>Agaricomycotina</taxon>
        <taxon>Agaricomycetes</taxon>
        <taxon>Russulales</taxon>
        <taxon>Auriscalpiaceae</taxon>
        <taxon>Auriscalpium</taxon>
    </lineage>
</organism>
<evidence type="ECO:0000313" key="1">
    <source>
        <dbReference type="EMBL" id="KAI0044258.1"/>
    </source>
</evidence>
<dbReference type="EMBL" id="MU275989">
    <property type="protein sequence ID" value="KAI0044258.1"/>
    <property type="molecule type" value="Genomic_DNA"/>
</dbReference>
<evidence type="ECO:0000313" key="2">
    <source>
        <dbReference type="Proteomes" id="UP000814033"/>
    </source>
</evidence>
<reference evidence="1" key="1">
    <citation type="submission" date="2021-02" db="EMBL/GenBank/DDBJ databases">
        <authorList>
            <consortium name="DOE Joint Genome Institute"/>
            <person name="Ahrendt S."/>
            <person name="Looney B.P."/>
            <person name="Miyauchi S."/>
            <person name="Morin E."/>
            <person name="Drula E."/>
            <person name="Courty P.E."/>
            <person name="Chicoki N."/>
            <person name="Fauchery L."/>
            <person name="Kohler A."/>
            <person name="Kuo A."/>
            <person name="Labutti K."/>
            <person name="Pangilinan J."/>
            <person name="Lipzen A."/>
            <person name="Riley R."/>
            <person name="Andreopoulos W."/>
            <person name="He G."/>
            <person name="Johnson J."/>
            <person name="Barry K.W."/>
            <person name="Grigoriev I.V."/>
            <person name="Nagy L."/>
            <person name="Hibbett D."/>
            <person name="Henrissat B."/>
            <person name="Matheny P.B."/>
            <person name="Labbe J."/>
            <person name="Martin F."/>
        </authorList>
    </citation>
    <scope>NUCLEOTIDE SEQUENCE</scope>
    <source>
        <strain evidence="1">FP105234-sp</strain>
    </source>
</reference>
<name>A0ACB8RL70_9AGAM</name>
<comment type="caution">
    <text evidence="1">The sequence shown here is derived from an EMBL/GenBank/DDBJ whole genome shotgun (WGS) entry which is preliminary data.</text>
</comment>
<accession>A0ACB8RL70</accession>
<proteinExistence type="predicted"/>
<protein>
    <submittedName>
        <fullName evidence="1">Uncharacterized protein</fullName>
    </submittedName>
</protein>
<gene>
    <name evidence="1" type="ORF">FA95DRAFT_293418</name>
</gene>
<dbReference type="Proteomes" id="UP000814033">
    <property type="component" value="Unassembled WGS sequence"/>
</dbReference>
<reference evidence="1" key="2">
    <citation type="journal article" date="2022" name="New Phytol.">
        <title>Evolutionary transition to the ectomycorrhizal habit in the genomes of a hyperdiverse lineage of mushroom-forming fungi.</title>
        <authorList>
            <person name="Looney B."/>
            <person name="Miyauchi S."/>
            <person name="Morin E."/>
            <person name="Drula E."/>
            <person name="Courty P.E."/>
            <person name="Kohler A."/>
            <person name="Kuo A."/>
            <person name="LaButti K."/>
            <person name="Pangilinan J."/>
            <person name="Lipzen A."/>
            <person name="Riley R."/>
            <person name="Andreopoulos W."/>
            <person name="He G."/>
            <person name="Johnson J."/>
            <person name="Nolan M."/>
            <person name="Tritt A."/>
            <person name="Barry K.W."/>
            <person name="Grigoriev I.V."/>
            <person name="Nagy L.G."/>
            <person name="Hibbett D."/>
            <person name="Henrissat B."/>
            <person name="Matheny P.B."/>
            <person name="Labbe J."/>
            <person name="Martin F.M."/>
        </authorList>
    </citation>
    <scope>NUCLEOTIDE SEQUENCE</scope>
    <source>
        <strain evidence="1">FP105234-sp</strain>
    </source>
</reference>
<sequence>MSFASQRERKILTFRMRRIPDLHHGRGSVTPWAIRALGGCHFRSRSPKAAEPLERKCWAAWVGWPKGWHGWTSAGGGDDGSRGASTAPGDTLEMGCPRTRRWRHGRCEGWRVGWRSVPVIGAVTRCVAGARPGATVRPGSAIVGETRLP</sequence>